<gene>
    <name evidence="4" type="ORF">GJ689_01300</name>
</gene>
<keyword evidence="3" id="KW-0804">Transcription</keyword>
<protein>
    <submittedName>
        <fullName evidence="4">MarR family transcriptional regulator</fullName>
    </submittedName>
</protein>
<comment type="caution">
    <text evidence="4">The sequence shown here is derived from an EMBL/GenBank/DDBJ whole genome shotgun (WGS) entry which is preliminary data.</text>
</comment>
<accession>A0A327K4N4</accession>
<dbReference type="EMBL" id="WNKV01000001">
    <property type="protein sequence ID" value="MTW14854.1"/>
    <property type="molecule type" value="Genomic_DNA"/>
</dbReference>
<dbReference type="PANTHER" id="PTHR42756">
    <property type="entry name" value="TRANSCRIPTIONAL REGULATOR, MARR"/>
    <property type="match status" value="1"/>
</dbReference>
<dbReference type="GO" id="GO:0003677">
    <property type="term" value="F:DNA binding"/>
    <property type="evidence" value="ECO:0007669"/>
    <property type="project" value="UniProtKB-KW"/>
</dbReference>
<evidence type="ECO:0000313" key="4">
    <source>
        <dbReference type="EMBL" id="MTW14854.1"/>
    </source>
</evidence>
<dbReference type="InterPro" id="IPR036390">
    <property type="entry name" value="WH_DNA-bd_sf"/>
</dbReference>
<keyword evidence="2" id="KW-0238">DNA-binding</keyword>
<keyword evidence="1" id="KW-0805">Transcription regulation</keyword>
<dbReference type="GO" id="GO:0003700">
    <property type="term" value="F:DNA-binding transcription factor activity"/>
    <property type="evidence" value="ECO:0007669"/>
    <property type="project" value="InterPro"/>
</dbReference>
<dbReference type="AlphaFoldDB" id="A0A327K4N4"/>
<dbReference type="Proteomes" id="UP000438991">
    <property type="component" value="Unassembled WGS sequence"/>
</dbReference>
<organism evidence="4 5">
    <name type="scientific">Rhodoplanes serenus</name>
    <dbReference type="NCBI Taxonomy" id="200615"/>
    <lineage>
        <taxon>Bacteria</taxon>
        <taxon>Pseudomonadati</taxon>
        <taxon>Pseudomonadota</taxon>
        <taxon>Alphaproteobacteria</taxon>
        <taxon>Hyphomicrobiales</taxon>
        <taxon>Nitrobacteraceae</taxon>
        <taxon>Rhodoplanes</taxon>
    </lineage>
</organism>
<dbReference type="PANTHER" id="PTHR42756:SF1">
    <property type="entry name" value="TRANSCRIPTIONAL REPRESSOR OF EMRAB OPERON"/>
    <property type="match status" value="1"/>
</dbReference>
<dbReference type="PROSITE" id="PS50995">
    <property type="entry name" value="HTH_MARR_2"/>
    <property type="match status" value="1"/>
</dbReference>
<dbReference type="PRINTS" id="PR00598">
    <property type="entry name" value="HTHMARR"/>
</dbReference>
<reference evidence="4 5" key="1">
    <citation type="submission" date="2019-11" db="EMBL/GenBank/DDBJ databases">
        <title>Whole-genome sequence of Rhodoplanes serenus DSM 18633, type strain.</title>
        <authorList>
            <person name="Kyndt J.A."/>
            <person name="Meyer T.E."/>
        </authorList>
    </citation>
    <scope>NUCLEOTIDE SEQUENCE [LARGE SCALE GENOMIC DNA]</scope>
    <source>
        <strain evidence="4 5">DSM 18633</strain>
    </source>
</reference>
<proteinExistence type="predicted"/>
<sequence length="134" mass="15011">MSADMQRGLAGYGLTETRAHVLWELGTAERLTQRELAEVLKVTPRNVTTLIDALEATGFVRRTAHPTDRRALMIVLTEQGEQAVARMRSEMTRLAGLLFGTVPESDLHTFRRILNEVGERLQELAKGEPPMARD</sequence>
<evidence type="ECO:0000313" key="5">
    <source>
        <dbReference type="Proteomes" id="UP000438991"/>
    </source>
</evidence>
<dbReference type="SUPFAM" id="SSF46785">
    <property type="entry name" value="Winged helix' DNA-binding domain"/>
    <property type="match status" value="1"/>
</dbReference>
<evidence type="ECO:0000256" key="3">
    <source>
        <dbReference type="ARBA" id="ARBA00023163"/>
    </source>
</evidence>
<dbReference type="SMART" id="SM00347">
    <property type="entry name" value="HTH_MARR"/>
    <property type="match status" value="1"/>
</dbReference>
<dbReference type="InterPro" id="IPR000835">
    <property type="entry name" value="HTH_MarR-typ"/>
</dbReference>
<name>A0A327K4N4_9BRAD</name>
<evidence type="ECO:0000256" key="1">
    <source>
        <dbReference type="ARBA" id="ARBA00023015"/>
    </source>
</evidence>
<dbReference type="RefSeq" id="WP_111385559.1">
    <property type="nucleotide sequence ID" value="NZ_NPEW01000108.1"/>
</dbReference>
<dbReference type="InterPro" id="IPR036388">
    <property type="entry name" value="WH-like_DNA-bd_sf"/>
</dbReference>
<dbReference type="Pfam" id="PF01047">
    <property type="entry name" value="MarR"/>
    <property type="match status" value="1"/>
</dbReference>
<evidence type="ECO:0000256" key="2">
    <source>
        <dbReference type="ARBA" id="ARBA00023125"/>
    </source>
</evidence>
<dbReference type="Gene3D" id="1.10.10.10">
    <property type="entry name" value="Winged helix-like DNA-binding domain superfamily/Winged helix DNA-binding domain"/>
    <property type="match status" value="1"/>
</dbReference>